<evidence type="ECO:0000313" key="2">
    <source>
        <dbReference type="WBParaSite" id="Csp11.Scaffold629.g15581.t1"/>
    </source>
</evidence>
<name>A0A1I7U797_9PELO</name>
<dbReference type="AlphaFoldDB" id="A0A1I7U797"/>
<proteinExistence type="predicted"/>
<evidence type="ECO:0000313" key="1">
    <source>
        <dbReference type="Proteomes" id="UP000095282"/>
    </source>
</evidence>
<protein>
    <submittedName>
        <fullName evidence="2">Class I SAM-dependent methyltransferase</fullName>
    </submittedName>
</protein>
<dbReference type="WBParaSite" id="Csp11.Scaffold629.g15581.t1">
    <property type="protein sequence ID" value="Csp11.Scaffold629.g15581.t1"/>
    <property type="gene ID" value="Csp11.Scaffold629.g15581"/>
</dbReference>
<reference evidence="2" key="1">
    <citation type="submission" date="2016-11" db="UniProtKB">
        <authorList>
            <consortium name="WormBaseParasite"/>
        </authorList>
    </citation>
    <scope>IDENTIFICATION</scope>
</reference>
<organism evidence="1 2">
    <name type="scientific">Caenorhabditis tropicalis</name>
    <dbReference type="NCBI Taxonomy" id="1561998"/>
    <lineage>
        <taxon>Eukaryota</taxon>
        <taxon>Metazoa</taxon>
        <taxon>Ecdysozoa</taxon>
        <taxon>Nematoda</taxon>
        <taxon>Chromadorea</taxon>
        <taxon>Rhabditida</taxon>
        <taxon>Rhabditina</taxon>
        <taxon>Rhabditomorpha</taxon>
        <taxon>Rhabditoidea</taxon>
        <taxon>Rhabditidae</taxon>
        <taxon>Peloderinae</taxon>
        <taxon>Caenorhabditis</taxon>
    </lineage>
</organism>
<sequence length="92" mass="10592">MFAQKLKFERILIYIHRLSGIRVESLATALGIDRPVLQDGHLIHRLPIPNSPYDIVLTAGPPNTFLLEKEPEDTRFINFFHSIISLQGYQFC</sequence>
<keyword evidence="1" id="KW-1185">Reference proteome</keyword>
<dbReference type="Proteomes" id="UP000095282">
    <property type="component" value="Unplaced"/>
</dbReference>
<accession>A0A1I7U797</accession>